<evidence type="ECO:0000256" key="2">
    <source>
        <dbReference type="ARBA" id="ARBA00022801"/>
    </source>
</evidence>
<proteinExistence type="inferred from homology"/>
<dbReference type="EMBL" id="DS113221">
    <property type="protein sequence ID" value="EAY18217.1"/>
    <property type="molecule type" value="Genomic_DNA"/>
</dbReference>
<dbReference type="OrthoDB" id="10262962at2759"/>
<reference evidence="3" key="1">
    <citation type="submission" date="2006-10" db="EMBL/GenBank/DDBJ databases">
        <authorList>
            <person name="Amadeo P."/>
            <person name="Zhao Q."/>
            <person name="Wortman J."/>
            <person name="Fraser-Liggett C."/>
            <person name="Carlton J."/>
        </authorList>
    </citation>
    <scope>NUCLEOTIDE SEQUENCE</scope>
    <source>
        <strain evidence="3">G3</strain>
    </source>
</reference>
<dbReference type="PANTHER" id="PTHR11567:SF110">
    <property type="entry name" value="2-PHOSPHOXYLOSE PHOSPHATASE 1"/>
    <property type="match status" value="1"/>
</dbReference>
<evidence type="ECO:0000313" key="4">
    <source>
        <dbReference type="Proteomes" id="UP000001542"/>
    </source>
</evidence>
<dbReference type="VEuPathDB" id="TrichDB:TVAGG3_1011270"/>
<dbReference type="Pfam" id="PF00328">
    <property type="entry name" value="His_Phos_2"/>
    <property type="match status" value="1"/>
</dbReference>
<dbReference type="SUPFAM" id="SSF53254">
    <property type="entry name" value="Phosphoglycerate mutase-like"/>
    <property type="match status" value="1"/>
</dbReference>
<dbReference type="AlphaFoldDB" id="A2DN40"/>
<dbReference type="SMR" id="A2DN40"/>
<protein>
    <recommendedName>
        <fullName evidence="5">Histidine acid phosphatase family protein</fullName>
    </recommendedName>
</protein>
<dbReference type="PANTHER" id="PTHR11567">
    <property type="entry name" value="ACID PHOSPHATASE-RELATED"/>
    <property type="match status" value="1"/>
</dbReference>
<evidence type="ECO:0000256" key="1">
    <source>
        <dbReference type="ARBA" id="ARBA00005375"/>
    </source>
</evidence>
<dbReference type="Proteomes" id="UP000001542">
    <property type="component" value="Unassembled WGS sequence"/>
</dbReference>
<dbReference type="InterPro" id="IPR050645">
    <property type="entry name" value="Histidine_acid_phosphatase"/>
</dbReference>
<dbReference type="InParanoid" id="A2DN40"/>
<dbReference type="VEuPathDB" id="TrichDB:TVAG_122830"/>
<dbReference type="RefSeq" id="XP_001579203.1">
    <property type="nucleotide sequence ID" value="XM_001579153.1"/>
</dbReference>
<name>A2DN40_TRIV3</name>
<dbReference type="Gene3D" id="3.40.50.1240">
    <property type="entry name" value="Phosphoglycerate mutase-like"/>
    <property type="match status" value="1"/>
</dbReference>
<dbReference type="GO" id="GO:0016791">
    <property type="term" value="F:phosphatase activity"/>
    <property type="evidence" value="ECO:0000318"/>
    <property type="project" value="GO_Central"/>
</dbReference>
<gene>
    <name evidence="3" type="ORF">TVAG_122830</name>
</gene>
<sequence length="396" mass="45292">MFSIFLIFGTSIPKYCSPTYTEAITQDKYEREYVTILFKHGIHSPIDKIPGHDANWECSAKQILYPGKDAFDEQSNNNINVFRAVPISSQSFLKGTCQAGSLLDTGIDQMVSLAKYIKRTYSSILPNKYHKRAFNFRSTYTDRTMNCLEVIISHLYDELTPIELFVANEELESLVPNPYLCPELSKVLDIEKDESLEITKRIKEFNKKIENLKNESKIVAAPSWRRMGEMLSAHICNNAYLPPGFDEKLSNEATNLLVDYYKSVISDKQKVKYSSGLLLSDIYFGMRDYLTGMKQSKFALIAGHTLSIVSLELAFGLNTTFPAFGDFISIELLRKDQDRIVNIVQNGIIKKTMKLQEFIDFTLEMRPKESECKIQWPFAEKDKKDPGTEILSKSFS</sequence>
<dbReference type="STRING" id="5722.A2DN40"/>
<comment type="similarity">
    <text evidence="1">Belongs to the histidine acid phosphatase family.</text>
</comment>
<dbReference type="eggNOG" id="KOG3720">
    <property type="taxonomic scope" value="Eukaryota"/>
</dbReference>
<dbReference type="InterPro" id="IPR000560">
    <property type="entry name" value="His_Pase_clade-2"/>
</dbReference>
<keyword evidence="2" id="KW-0378">Hydrolase</keyword>
<dbReference type="KEGG" id="tva:5463723"/>
<evidence type="ECO:0008006" key="5">
    <source>
        <dbReference type="Google" id="ProtNLM"/>
    </source>
</evidence>
<reference evidence="3" key="2">
    <citation type="journal article" date="2007" name="Science">
        <title>Draft genome sequence of the sexually transmitted pathogen Trichomonas vaginalis.</title>
        <authorList>
            <person name="Carlton J.M."/>
            <person name="Hirt R.P."/>
            <person name="Silva J.C."/>
            <person name="Delcher A.L."/>
            <person name="Schatz M."/>
            <person name="Zhao Q."/>
            <person name="Wortman J.R."/>
            <person name="Bidwell S.L."/>
            <person name="Alsmark U.C.M."/>
            <person name="Besteiro S."/>
            <person name="Sicheritz-Ponten T."/>
            <person name="Noel C.J."/>
            <person name="Dacks J.B."/>
            <person name="Foster P.G."/>
            <person name="Simillion C."/>
            <person name="Van de Peer Y."/>
            <person name="Miranda-Saavedra D."/>
            <person name="Barton G.J."/>
            <person name="Westrop G.D."/>
            <person name="Mueller S."/>
            <person name="Dessi D."/>
            <person name="Fiori P.L."/>
            <person name="Ren Q."/>
            <person name="Paulsen I."/>
            <person name="Zhang H."/>
            <person name="Bastida-Corcuera F.D."/>
            <person name="Simoes-Barbosa A."/>
            <person name="Brown M.T."/>
            <person name="Hayes R.D."/>
            <person name="Mukherjee M."/>
            <person name="Okumura C.Y."/>
            <person name="Schneider R."/>
            <person name="Smith A.J."/>
            <person name="Vanacova S."/>
            <person name="Villalvazo M."/>
            <person name="Haas B.J."/>
            <person name="Pertea M."/>
            <person name="Feldblyum T.V."/>
            <person name="Utterback T.R."/>
            <person name="Shu C.L."/>
            <person name="Osoegawa K."/>
            <person name="de Jong P.J."/>
            <person name="Hrdy I."/>
            <person name="Horvathova L."/>
            <person name="Zubacova Z."/>
            <person name="Dolezal P."/>
            <person name="Malik S.B."/>
            <person name="Logsdon J.M. Jr."/>
            <person name="Henze K."/>
            <person name="Gupta A."/>
            <person name="Wang C.C."/>
            <person name="Dunne R.L."/>
            <person name="Upcroft J.A."/>
            <person name="Upcroft P."/>
            <person name="White O."/>
            <person name="Salzberg S.L."/>
            <person name="Tang P."/>
            <person name="Chiu C.-H."/>
            <person name="Lee Y.-S."/>
            <person name="Embley T.M."/>
            <person name="Coombs G.H."/>
            <person name="Mottram J.C."/>
            <person name="Tachezy J."/>
            <person name="Fraser-Liggett C.M."/>
            <person name="Johnson P.J."/>
        </authorList>
    </citation>
    <scope>NUCLEOTIDE SEQUENCE [LARGE SCALE GENOMIC DNA]</scope>
    <source>
        <strain evidence="3">G3</strain>
    </source>
</reference>
<organism evidence="3 4">
    <name type="scientific">Trichomonas vaginalis (strain ATCC PRA-98 / G3)</name>
    <dbReference type="NCBI Taxonomy" id="412133"/>
    <lineage>
        <taxon>Eukaryota</taxon>
        <taxon>Metamonada</taxon>
        <taxon>Parabasalia</taxon>
        <taxon>Trichomonadida</taxon>
        <taxon>Trichomonadidae</taxon>
        <taxon>Trichomonas</taxon>
    </lineage>
</organism>
<dbReference type="InterPro" id="IPR029033">
    <property type="entry name" value="His_PPase_superfam"/>
</dbReference>
<evidence type="ECO:0000313" key="3">
    <source>
        <dbReference type="EMBL" id="EAY18217.1"/>
    </source>
</evidence>
<accession>A2DN40</accession>
<keyword evidence="4" id="KW-1185">Reference proteome</keyword>